<dbReference type="InterPro" id="IPR012349">
    <property type="entry name" value="Split_barrel_FMN-bd"/>
</dbReference>
<gene>
    <name evidence="3" type="ORF">E9998_18125</name>
</gene>
<feature type="domain" description="Flavin reductase like" evidence="2">
    <location>
        <begin position="41"/>
        <end position="185"/>
    </location>
</feature>
<organism evidence="3 4">
    <name type="scientific">Glycomyces paridis</name>
    <dbReference type="NCBI Taxonomy" id="2126555"/>
    <lineage>
        <taxon>Bacteria</taxon>
        <taxon>Bacillati</taxon>
        <taxon>Actinomycetota</taxon>
        <taxon>Actinomycetes</taxon>
        <taxon>Glycomycetales</taxon>
        <taxon>Glycomycetaceae</taxon>
        <taxon>Glycomyces</taxon>
    </lineage>
</organism>
<protein>
    <submittedName>
        <fullName evidence="3">Flavin reductase family protein</fullName>
    </submittedName>
</protein>
<dbReference type="AlphaFoldDB" id="A0A4S8P8C9"/>
<evidence type="ECO:0000259" key="2">
    <source>
        <dbReference type="SMART" id="SM00903"/>
    </source>
</evidence>
<sequence length="190" mass="19472">MSTRIDTALDAFAADGPAIHRATAHRGHTGTVGAADFRALFRSHPAGVTVVCADAGTGPAGFTATSLTSVSLDPPLVSFAIAATSSAWPTVRDAASLTVNFLSADQHDIATRFATSGIDRFGGPTLWSRLESGEPVLDNAPAFLRAVVTDRIEAGDHHIVLALVADAETGGAHDPLVYHAGGYCAAAPLD</sequence>
<name>A0A4S8P8C9_9ACTN</name>
<proteinExistence type="predicted"/>
<dbReference type="Proteomes" id="UP000305792">
    <property type="component" value="Unassembled WGS sequence"/>
</dbReference>
<comment type="caution">
    <text evidence="3">The sequence shown here is derived from an EMBL/GenBank/DDBJ whole genome shotgun (WGS) entry which is preliminary data.</text>
</comment>
<dbReference type="GO" id="GO:0042602">
    <property type="term" value="F:riboflavin reductase (NADPH) activity"/>
    <property type="evidence" value="ECO:0007669"/>
    <property type="project" value="TreeGrafter"/>
</dbReference>
<keyword evidence="1" id="KW-0560">Oxidoreductase</keyword>
<dbReference type="OrthoDB" id="9792858at2"/>
<accession>A0A4S8P8C9</accession>
<dbReference type="Pfam" id="PF01613">
    <property type="entry name" value="Flavin_Reduct"/>
    <property type="match status" value="1"/>
</dbReference>
<dbReference type="PANTHER" id="PTHR30466">
    <property type="entry name" value="FLAVIN REDUCTASE"/>
    <property type="match status" value="1"/>
</dbReference>
<dbReference type="Gene3D" id="2.30.110.10">
    <property type="entry name" value="Electron Transport, Fmn-binding Protein, Chain A"/>
    <property type="match status" value="1"/>
</dbReference>
<dbReference type="InterPro" id="IPR002563">
    <property type="entry name" value="Flavin_Rdtase-like_dom"/>
</dbReference>
<evidence type="ECO:0000313" key="4">
    <source>
        <dbReference type="Proteomes" id="UP000305792"/>
    </source>
</evidence>
<dbReference type="SMART" id="SM00903">
    <property type="entry name" value="Flavin_Reduct"/>
    <property type="match status" value="1"/>
</dbReference>
<dbReference type="PANTHER" id="PTHR30466:SF1">
    <property type="entry name" value="FMN REDUCTASE (NADH) RUTF"/>
    <property type="match status" value="1"/>
</dbReference>
<dbReference type="GO" id="GO:0006208">
    <property type="term" value="P:pyrimidine nucleobase catabolic process"/>
    <property type="evidence" value="ECO:0007669"/>
    <property type="project" value="TreeGrafter"/>
</dbReference>
<evidence type="ECO:0000313" key="3">
    <source>
        <dbReference type="EMBL" id="THV26478.1"/>
    </source>
</evidence>
<dbReference type="EMBL" id="STGX01000014">
    <property type="protein sequence ID" value="THV26478.1"/>
    <property type="molecule type" value="Genomic_DNA"/>
</dbReference>
<dbReference type="SUPFAM" id="SSF50475">
    <property type="entry name" value="FMN-binding split barrel"/>
    <property type="match status" value="1"/>
</dbReference>
<dbReference type="GO" id="GO:0010181">
    <property type="term" value="F:FMN binding"/>
    <property type="evidence" value="ECO:0007669"/>
    <property type="project" value="InterPro"/>
</dbReference>
<dbReference type="RefSeq" id="WP_136531107.1">
    <property type="nucleotide sequence ID" value="NZ_STGX01000014.1"/>
</dbReference>
<evidence type="ECO:0000256" key="1">
    <source>
        <dbReference type="ARBA" id="ARBA00023002"/>
    </source>
</evidence>
<reference evidence="3 4" key="1">
    <citation type="journal article" date="2018" name="Int. J. Syst. Evol. Microbiol.">
        <title>Glycomyces paridis sp. nov., isolated from the medicinal plant Paris polyphylla.</title>
        <authorList>
            <person name="Fang X.M."/>
            <person name="Bai J.L."/>
            <person name="Su J."/>
            <person name="Zhao L.L."/>
            <person name="Liu H.Y."/>
            <person name="Ma B.P."/>
            <person name="Zhang Y.Q."/>
            <person name="Yu L.Y."/>
        </authorList>
    </citation>
    <scope>NUCLEOTIDE SEQUENCE [LARGE SCALE GENOMIC DNA]</scope>
    <source>
        <strain evidence="3 4">CPCC 204357</strain>
    </source>
</reference>
<keyword evidence="4" id="KW-1185">Reference proteome</keyword>
<dbReference type="InterPro" id="IPR050268">
    <property type="entry name" value="NADH-dep_flavin_reductase"/>
</dbReference>